<dbReference type="EMBL" id="HBGU01042813">
    <property type="protein sequence ID" value="CAD9473971.1"/>
    <property type="molecule type" value="Transcribed_RNA"/>
</dbReference>
<organism evidence="2">
    <name type="scientific">Haptolina brevifila</name>
    <dbReference type="NCBI Taxonomy" id="156173"/>
    <lineage>
        <taxon>Eukaryota</taxon>
        <taxon>Haptista</taxon>
        <taxon>Haptophyta</taxon>
        <taxon>Prymnesiophyceae</taxon>
        <taxon>Prymnesiales</taxon>
        <taxon>Prymnesiaceae</taxon>
        <taxon>Haptolina</taxon>
    </lineage>
</organism>
<evidence type="ECO:0008006" key="3">
    <source>
        <dbReference type="Google" id="ProtNLM"/>
    </source>
</evidence>
<feature type="signal peptide" evidence="1">
    <location>
        <begin position="1"/>
        <end position="16"/>
    </location>
</feature>
<name>A0A7S2GWW8_9EUKA</name>
<evidence type="ECO:0000313" key="2">
    <source>
        <dbReference type="EMBL" id="CAD9473971.1"/>
    </source>
</evidence>
<protein>
    <recommendedName>
        <fullName evidence="3">CP12 domain-containing protein</fullName>
    </recommendedName>
</protein>
<dbReference type="AlphaFoldDB" id="A0A7S2GWW8"/>
<accession>A0A7S2GWW8</accession>
<feature type="chain" id="PRO_5031510182" description="CP12 domain-containing protein" evidence="1">
    <location>
        <begin position="17"/>
        <end position="140"/>
    </location>
</feature>
<reference evidence="2" key="1">
    <citation type="submission" date="2021-01" db="EMBL/GenBank/DDBJ databases">
        <authorList>
            <person name="Corre E."/>
            <person name="Pelletier E."/>
            <person name="Niang G."/>
            <person name="Scheremetjew M."/>
            <person name="Finn R."/>
            <person name="Kale V."/>
            <person name="Holt S."/>
            <person name="Cochrane G."/>
            <person name="Meng A."/>
            <person name="Brown T."/>
            <person name="Cohen L."/>
        </authorList>
    </citation>
    <scope>NUCLEOTIDE SEQUENCE</scope>
    <source>
        <strain evidence="2">UTEX LB 985</strain>
    </source>
</reference>
<proteinExistence type="predicted"/>
<keyword evidence="1" id="KW-0732">Signal</keyword>
<evidence type="ECO:0000256" key="1">
    <source>
        <dbReference type="SAM" id="SignalP"/>
    </source>
</evidence>
<gene>
    <name evidence="2" type="ORF">CBRE1094_LOCUS23334</name>
</gene>
<sequence length="140" mass="15321">MKIVAVLCLLTGSVAGFHISPLCGPRHARHSAIAMKTATETREQDVRFLVSSVSSFIANMNGAKPQPPTATDIESYCEHQQTKIDILLAEAAKLRACEDEMECDVEEAGTKVKWTDIDGNVATDAAWLEPTRPKSRKFGF</sequence>